<name>A0ABM9P9E7_9FLAO</name>
<sequence length="266" mass="29551">MNKITNSPIGIFDSGIGGTSIWKEIYTLLPNEHTIYLADSINAPYGQKSKEEIIHLSKKNTEFLLNKNAKIIVVACNTATTNAIKYLREHYDVPFIGIEPAIKPASLQTQTNVIGILATKGTLNSELFEKTSSLLDNNITIIEQVGEGLVDLIERGLINTPQMDLLLKKYINPMLHKKADCIVLGCTHYPYLIDAIKRITGNSVQLIDSGEAVAKQTQNVLEQHHLLNTTKTKTASHLFYINKNKAVLENILKTINPSLIVNELSF</sequence>
<dbReference type="InterPro" id="IPR004391">
    <property type="entry name" value="Glu_race"/>
</dbReference>
<organism evidence="8 9">
    <name type="scientific">Tenacibaculum polynesiense</name>
    <dbReference type="NCBI Taxonomy" id="3137857"/>
    <lineage>
        <taxon>Bacteria</taxon>
        <taxon>Pseudomonadati</taxon>
        <taxon>Bacteroidota</taxon>
        <taxon>Flavobacteriia</taxon>
        <taxon>Flavobacteriales</taxon>
        <taxon>Flavobacteriaceae</taxon>
        <taxon>Tenacibaculum</taxon>
    </lineage>
</organism>
<evidence type="ECO:0000256" key="7">
    <source>
        <dbReference type="HAMAP-Rule" id="MF_00258"/>
    </source>
</evidence>
<feature type="active site" description="Proton donor/acceptor" evidence="7">
    <location>
        <position position="76"/>
    </location>
</feature>
<feature type="binding site" evidence="7">
    <location>
        <begin position="187"/>
        <end position="188"/>
    </location>
    <ligand>
        <name>substrate</name>
    </ligand>
</feature>
<dbReference type="Gene3D" id="3.40.50.1860">
    <property type="match status" value="2"/>
</dbReference>
<dbReference type="PANTHER" id="PTHR21198">
    <property type="entry name" value="GLUTAMATE RACEMASE"/>
    <property type="match status" value="1"/>
</dbReference>
<dbReference type="InterPro" id="IPR018187">
    <property type="entry name" value="Asp/Glu_racemase_AS_1"/>
</dbReference>
<comment type="catalytic activity">
    <reaction evidence="1 7">
        <text>L-glutamate = D-glutamate</text>
        <dbReference type="Rhea" id="RHEA:12813"/>
        <dbReference type="ChEBI" id="CHEBI:29985"/>
        <dbReference type="ChEBI" id="CHEBI:29986"/>
        <dbReference type="EC" id="5.1.1.3"/>
    </reaction>
</comment>
<dbReference type="SUPFAM" id="SSF53681">
    <property type="entry name" value="Aspartate/glutamate racemase"/>
    <property type="match status" value="2"/>
</dbReference>
<keyword evidence="6 7" id="KW-0961">Cell wall biogenesis/degradation</keyword>
<dbReference type="EC" id="5.1.1.3" evidence="2 7"/>
<dbReference type="PANTHER" id="PTHR21198:SF3">
    <property type="entry name" value="GLUTAMATE RACEMASE"/>
    <property type="match status" value="1"/>
</dbReference>
<dbReference type="PROSITE" id="PS00924">
    <property type="entry name" value="ASP_GLU_RACEMASE_2"/>
    <property type="match status" value="1"/>
</dbReference>
<comment type="pathway">
    <text evidence="7">Cell wall biogenesis; peptidoglycan biosynthesis.</text>
</comment>
<dbReference type="InterPro" id="IPR001920">
    <property type="entry name" value="Asp/Glu_race"/>
</dbReference>
<evidence type="ECO:0000256" key="2">
    <source>
        <dbReference type="ARBA" id="ARBA00013090"/>
    </source>
</evidence>
<dbReference type="InterPro" id="IPR033134">
    <property type="entry name" value="Asp/Glu_racemase_AS_2"/>
</dbReference>
<feature type="active site" description="Proton donor/acceptor" evidence="7">
    <location>
        <position position="186"/>
    </location>
</feature>
<gene>
    <name evidence="7 8" type="primary">murI</name>
    <name evidence="8" type="ORF">T190423A01A_10772</name>
</gene>
<dbReference type="EMBL" id="CAXJIO010000010">
    <property type="protein sequence ID" value="CAL2102209.1"/>
    <property type="molecule type" value="Genomic_DNA"/>
</dbReference>
<keyword evidence="5 7" id="KW-0413">Isomerase</keyword>
<dbReference type="NCBIfam" id="TIGR00067">
    <property type="entry name" value="glut_race"/>
    <property type="match status" value="1"/>
</dbReference>
<dbReference type="InterPro" id="IPR015942">
    <property type="entry name" value="Asp/Glu/hydantoin_racemase"/>
</dbReference>
<keyword evidence="3 7" id="KW-0133">Cell shape</keyword>
<comment type="similarity">
    <text evidence="7">Belongs to the aspartate/glutamate racemases family.</text>
</comment>
<dbReference type="GO" id="GO:0008881">
    <property type="term" value="F:glutamate racemase activity"/>
    <property type="evidence" value="ECO:0007669"/>
    <property type="project" value="UniProtKB-EC"/>
</dbReference>
<dbReference type="RefSeq" id="WP_348714313.1">
    <property type="nucleotide sequence ID" value="NZ_CAXJIO010000010.1"/>
</dbReference>
<dbReference type="Proteomes" id="UP001497527">
    <property type="component" value="Unassembled WGS sequence"/>
</dbReference>
<evidence type="ECO:0000256" key="6">
    <source>
        <dbReference type="ARBA" id="ARBA00023316"/>
    </source>
</evidence>
<keyword evidence="9" id="KW-1185">Reference proteome</keyword>
<feature type="binding site" evidence="7">
    <location>
        <begin position="13"/>
        <end position="14"/>
    </location>
    <ligand>
        <name>substrate</name>
    </ligand>
</feature>
<reference evidence="8 9" key="1">
    <citation type="submission" date="2024-05" db="EMBL/GenBank/DDBJ databases">
        <authorList>
            <person name="Duchaud E."/>
        </authorList>
    </citation>
    <scope>NUCLEOTIDE SEQUENCE [LARGE SCALE GENOMIC DNA]</scope>
    <source>
        <strain evidence="8">Ena-SAMPLE-TAB-13-05-2024-13:56:06:370-140308</strain>
    </source>
</reference>
<comment type="function">
    <text evidence="7">Provides the (R)-glutamate required for cell wall biosynthesis.</text>
</comment>
<dbReference type="HAMAP" id="MF_00258">
    <property type="entry name" value="Glu_racemase"/>
    <property type="match status" value="1"/>
</dbReference>
<keyword evidence="4 7" id="KW-0573">Peptidoglycan synthesis</keyword>
<dbReference type="Pfam" id="PF01177">
    <property type="entry name" value="Asp_Glu_race"/>
    <property type="match status" value="1"/>
</dbReference>
<feature type="binding site" evidence="7">
    <location>
        <begin position="77"/>
        <end position="78"/>
    </location>
    <ligand>
        <name>substrate</name>
    </ligand>
</feature>
<evidence type="ECO:0000256" key="1">
    <source>
        <dbReference type="ARBA" id="ARBA00001602"/>
    </source>
</evidence>
<evidence type="ECO:0000313" key="9">
    <source>
        <dbReference type="Proteomes" id="UP001497527"/>
    </source>
</evidence>
<feature type="binding site" evidence="7">
    <location>
        <begin position="45"/>
        <end position="46"/>
    </location>
    <ligand>
        <name>substrate</name>
    </ligand>
</feature>
<evidence type="ECO:0000256" key="4">
    <source>
        <dbReference type="ARBA" id="ARBA00022984"/>
    </source>
</evidence>
<evidence type="ECO:0000256" key="3">
    <source>
        <dbReference type="ARBA" id="ARBA00022960"/>
    </source>
</evidence>
<dbReference type="PROSITE" id="PS00923">
    <property type="entry name" value="ASP_GLU_RACEMASE_1"/>
    <property type="match status" value="1"/>
</dbReference>
<protein>
    <recommendedName>
        <fullName evidence="2 7">Glutamate racemase</fullName>
        <ecNumber evidence="2 7">5.1.1.3</ecNumber>
    </recommendedName>
</protein>
<evidence type="ECO:0000256" key="5">
    <source>
        <dbReference type="ARBA" id="ARBA00023235"/>
    </source>
</evidence>
<comment type="caution">
    <text evidence="8">The sequence shown here is derived from an EMBL/GenBank/DDBJ whole genome shotgun (WGS) entry which is preliminary data.</text>
</comment>
<evidence type="ECO:0000313" key="8">
    <source>
        <dbReference type="EMBL" id="CAL2102209.1"/>
    </source>
</evidence>
<proteinExistence type="inferred from homology"/>
<accession>A0ABM9P9E7</accession>